<reference evidence="2" key="2">
    <citation type="submission" date="2015-01" db="EMBL/GenBank/DDBJ databases">
        <title>Evolutionary Origins and Diversification of the Mycorrhizal Mutualists.</title>
        <authorList>
            <consortium name="DOE Joint Genome Institute"/>
            <consortium name="Mycorrhizal Genomics Consortium"/>
            <person name="Kohler A."/>
            <person name="Kuo A."/>
            <person name="Nagy L.G."/>
            <person name="Floudas D."/>
            <person name="Copeland A."/>
            <person name="Barry K.W."/>
            <person name="Cichocki N."/>
            <person name="Veneault-Fourrey C."/>
            <person name="LaButti K."/>
            <person name="Lindquist E.A."/>
            <person name="Lipzen A."/>
            <person name="Lundell T."/>
            <person name="Morin E."/>
            <person name="Murat C."/>
            <person name="Riley R."/>
            <person name="Ohm R."/>
            <person name="Sun H."/>
            <person name="Tunlid A."/>
            <person name="Henrissat B."/>
            <person name="Grigoriev I.V."/>
            <person name="Hibbett D.S."/>
            <person name="Martin F."/>
        </authorList>
    </citation>
    <scope>NUCLEOTIDE SEQUENCE [LARGE SCALE GENOMIC DNA]</scope>
    <source>
        <strain evidence="2">LaAM-08-1</strain>
    </source>
</reference>
<protein>
    <submittedName>
        <fullName evidence="1">Uncharacterized protein</fullName>
    </submittedName>
</protein>
<accession>A0A0C9WZ89</accession>
<evidence type="ECO:0000313" key="1">
    <source>
        <dbReference type="EMBL" id="KIJ90641.1"/>
    </source>
</evidence>
<reference evidence="1 2" key="1">
    <citation type="submission" date="2014-04" db="EMBL/GenBank/DDBJ databases">
        <authorList>
            <consortium name="DOE Joint Genome Institute"/>
            <person name="Kuo A."/>
            <person name="Kohler A."/>
            <person name="Nagy L.G."/>
            <person name="Floudas D."/>
            <person name="Copeland A."/>
            <person name="Barry K.W."/>
            <person name="Cichocki N."/>
            <person name="Veneault-Fourrey C."/>
            <person name="LaButti K."/>
            <person name="Lindquist E.A."/>
            <person name="Lipzen A."/>
            <person name="Lundell T."/>
            <person name="Morin E."/>
            <person name="Murat C."/>
            <person name="Sun H."/>
            <person name="Tunlid A."/>
            <person name="Henrissat B."/>
            <person name="Grigoriev I.V."/>
            <person name="Hibbett D.S."/>
            <person name="Martin F."/>
            <person name="Nordberg H.P."/>
            <person name="Cantor M.N."/>
            <person name="Hua S.X."/>
        </authorList>
    </citation>
    <scope>NUCLEOTIDE SEQUENCE [LARGE SCALE GENOMIC DNA]</scope>
    <source>
        <strain evidence="1 2">LaAM-08-1</strain>
    </source>
</reference>
<dbReference type="EMBL" id="KN839139">
    <property type="protein sequence ID" value="KIJ90641.1"/>
    <property type="molecule type" value="Genomic_DNA"/>
</dbReference>
<sequence>MTIEQHGRWAMSVWQWSMLVDVIQSSFKRHDRPRNSAHCPPQCAPTARFTGLTMGDRRWSSA</sequence>
<dbReference type="Proteomes" id="UP000054477">
    <property type="component" value="Unassembled WGS sequence"/>
</dbReference>
<name>A0A0C9WZ89_9AGAR</name>
<proteinExistence type="predicted"/>
<gene>
    <name evidence="1" type="ORF">K443DRAFT_537411</name>
</gene>
<dbReference type="AlphaFoldDB" id="A0A0C9WZ89"/>
<keyword evidence="2" id="KW-1185">Reference proteome</keyword>
<evidence type="ECO:0000313" key="2">
    <source>
        <dbReference type="Proteomes" id="UP000054477"/>
    </source>
</evidence>
<dbReference type="HOGENOM" id="CLU_2904546_0_0_1"/>
<organism evidence="1 2">
    <name type="scientific">Laccaria amethystina LaAM-08-1</name>
    <dbReference type="NCBI Taxonomy" id="1095629"/>
    <lineage>
        <taxon>Eukaryota</taxon>
        <taxon>Fungi</taxon>
        <taxon>Dikarya</taxon>
        <taxon>Basidiomycota</taxon>
        <taxon>Agaricomycotina</taxon>
        <taxon>Agaricomycetes</taxon>
        <taxon>Agaricomycetidae</taxon>
        <taxon>Agaricales</taxon>
        <taxon>Agaricineae</taxon>
        <taxon>Hydnangiaceae</taxon>
        <taxon>Laccaria</taxon>
    </lineage>
</organism>